<proteinExistence type="predicted"/>
<accession>A0A7J0EEU2</accession>
<dbReference type="Pfam" id="PF14309">
    <property type="entry name" value="DUF4378"/>
    <property type="match status" value="1"/>
</dbReference>
<evidence type="ECO:0000259" key="2">
    <source>
        <dbReference type="Pfam" id="PF14309"/>
    </source>
</evidence>
<feature type="region of interest" description="Disordered" evidence="1">
    <location>
        <begin position="121"/>
        <end position="143"/>
    </location>
</feature>
<dbReference type="InterPro" id="IPR033334">
    <property type="entry name" value="LNG1/2"/>
</dbReference>
<protein>
    <recommendedName>
        <fullName evidence="2">DUF4378 domain-containing protein</fullName>
    </recommendedName>
</protein>
<feature type="compositionally biased region" description="Basic and acidic residues" evidence="1">
    <location>
        <begin position="717"/>
        <end position="734"/>
    </location>
</feature>
<dbReference type="PANTHER" id="PTHR31680:SF15">
    <property type="entry name" value="PROTEIN LONGIFOLIA 2"/>
    <property type="match status" value="1"/>
</dbReference>
<feature type="compositionally biased region" description="Low complexity" evidence="1">
    <location>
        <begin position="697"/>
        <end position="710"/>
    </location>
</feature>
<sequence length="1043" mass="116976">MSAKLPYSLTDENPDLHKQIGCMNGILQLFDRHHFLAGRHIRSRNHKRLPPGCVWIKDLLRKKVKAATMEWKPNSTRQQVTGKKLQAVKEKQGVSVESSRTSFSSSCSSTFSSVDCNKIAQPEPSSLSHSKPSQGLPIKQPNSSLYIGQQSPDLRDVVKNSICREKHGLSVKTVMKANGEIHVMKHVASPRLMELPKSAKPTVFGQDGSFRVPAKIREAPQSFNKGKSRALSTKDAPRFSYDGRESRDSWKSSTKQKELPRLSLDSREQSIRRFASECTSKSLLDNLQQGNVKSSQTLKQHHEPGSNKRPSSVVAKLMGLEAFEDDQIGEIKCCPDLDLDTTSTSSRKADIRKYHKASSSPGTPQREPASPQLRNVNLALKPKSRIPLETAPWRQPDENRGSHKQAFISQELHKKSQNSYPSVYGEIEKRLTTLEFKRSGKDLRALKYILEAMEKTRERLENKKEDCASDSDSQTSKHGPNYLNFHQNSTLAMQHGQITPTIKETGLLKKFESSIVIMKPDKVVQKSRNIGSSAFPIEGISGLQKLWTRDNSYSRKDLVDKRTAKDLTPRNNHFREASCQPAHSMDKRTNTKTFRSTQTSKVPQLSSGGNPASSRSNSTTVSPRRQQTKHEMDKQSRPTSQISDSSGARRHLSRQQITSGSPCRKIKPQSTNLRESDDRLSEFSSETGHLSHHGKAISEQSESSISLASQTDVEVTSVDRSKERNCSHQHKEIAARLSKHGSKAEPTTATLEKPSPVSVFDFYREESPSPVKKISNAFKDEETLNSDEAEWNLLDLDHFLNNTRPNLSTQFDQERLENIKYLTHAHKQVSSTCDEAATDHVAALFENTIPDHRYIAEILLASGILLKDLGSSSTIIQLHPSGHSINPSLFIVLEQTKGRIELSADEHSTEKIGQSKFNEKIRRKLIFDTVNEILVRKLTSAVFSEPWTSPNKLGVRSLSGQKLLKELCSEMDHLQAKANCGLSDVNDMMHQTQNWADYHTEVPGVVLYIERLIFKDLICEIVSGEASAVQGQPTKHCRQLFSN</sequence>
<keyword evidence="4" id="KW-1185">Reference proteome</keyword>
<feature type="region of interest" description="Disordered" evidence="1">
    <location>
        <begin position="342"/>
        <end position="374"/>
    </location>
</feature>
<evidence type="ECO:0000313" key="4">
    <source>
        <dbReference type="Proteomes" id="UP000585474"/>
    </source>
</evidence>
<feature type="region of interest" description="Disordered" evidence="1">
    <location>
        <begin position="293"/>
        <end position="312"/>
    </location>
</feature>
<feature type="region of interest" description="Disordered" evidence="1">
    <location>
        <begin position="563"/>
        <end position="751"/>
    </location>
</feature>
<feature type="compositionally biased region" description="Polar residues" evidence="1">
    <location>
        <begin position="591"/>
        <end position="625"/>
    </location>
</feature>
<dbReference type="PANTHER" id="PTHR31680">
    <property type="entry name" value="LONGIFOLIA PROTEIN"/>
    <property type="match status" value="1"/>
</dbReference>
<feature type="compositionally biased region" description="Basic and acidic residues" evidence="1">
    <location>
        <begin position="235"/>
        <end position="264"/>
    </location>
</feature>
<comment type="caution">
    <text evidence="3">The sequence shown here is derived from an EMBL/GenBank/DDBJ whole genome shotgun (WGS) entry which is preliminary data.</text>
</comment>
<feature type="compositionally biased region" description="Polar residues" evidence="1">
    <location>
        <begin position="123"/>
        <end position="133"/>
    </location>
</feature>
<feature type="region of interest" description="Disordered" evidence="1">
    <location>
        <begin position="216"/>
        <end position="264"/>
    </location>
</feature>
<feature type="domain" description="DUF4378" evidence="2">
    <location>
        <begin position="851"/>
        <end position="1020"/>
    </location>
</feature>
<dbReference type="OrthoDB" id="769613at2759"/>
<dbReference type="AlphaFoldDB" id="A0A7J0EEU2"/>
<dbReference type="Proteomes" id="UP000585474">
    <property type="component" value="Unassembled WGS sequence"/>
</dbReference>
<reference evidence="3 4" key="1">
    <citation type="submission" date="2019-07" db="EMBL/GenBank/DDBJ databases">
        <title>De Novo Assembly of kiwifruit Actinidia rufa.</title>
        <authorList>
            <person name="Sugita-Konishi S."/>
            <person name="Sato K."/>
            <person name="Mori E."/>
            <person name="Abe Y."/>
            <person name="Kisaki G."/>
            <person name="Hamano K."/>
            <person name="Suezawa K."/>
            <person name="Otani M."/>
            <person name="Fukuda T."/>
            <person name="Manabe T."/>
            <person name="Gomi K."/>
            <person name="Tabuchi M."/>
            <person name="Akimitsu K."/>
            <person name="Kataoka I."/>
        </authorList>
    </citation>
    <scope>NUCLEOTIDE SEQUENCE [LARGE SCALE GENOMIC DNA]</scope>
    <source>
        <strain evidence="4">cv. Fuchu</strain>
    </source>
</reference>
<dbReference type="GO" id="GO:0051513">
    <property type="term" value="P:regulation of monopolar cell growth"/>
    <property type="evidence" value="ECO:0007669"/>
    <property type="project" value="InterPro"/>
</dbReference>
<feature type="compositionally biased region" description="Polar residues" evidence="1">
    <location>
        <begin position="637"/>
        <end position="646"/>
    </location>
</feature>
<evidence type="ECO:0000313" key="3">
    <source>
        <dbReference type="EMBL" id="GFY84862.1"/>
    </source>
</evidence>
<feature type="region of interest" description="Disordered" evidence="1">
    <location>
        <begin position="460"/>
        <end position="480"/>
    </location>
</feature>
<feature type="compositionally biased region" description="Polar residues" evidence="1">
    <location>
        <begin position="470"/>
        <end position="480"/>
    </location>
</feature>
<name>A0A7J0EEU2_9ERIC</name>
<dbReference type="EMBL" id="BJWL01000003">
    <property type="protein sequence ID" value="GFY84862.1"/>
    <property type="molecule type" value="Genomic_DNA"/>
</dbReference>
<organism evidence="3 4">
    <name type="scientific">Actinidia rufa</name>
    <dbReference type="NCBI Taxonomy" id="165716"/>
    <lineage>
        <taxon>Eukaryota</taxon>
        <taxon>Viridiplantae</taxon>
        <taxon>Streptophyta</taxon>
        <taxon>Embryophyta</taxon>
        <taxon>Tracheophyta</taxon>
        <taxon>Spermatophyta</taxon>
        <taxon>Magnoliopsida</taxon>
        <taxon>eudicotyledons</taxon>
        <taxon>Gunneridae</taxon>
        <taxon>Pentapetalae</taxon>
        <taxon>asterids</taxon>
        <taxon>Ericales</taxon>
        <taxon>Actinidiaceae</taxon>
        <taxon>Actinidia</taxon>
    </lineage>
</organism>
<dbReference type="InterPro" id="IPR025486">
    <property type="entry name" value="DUF4378"/>
</dbReference>
<feature type="compositionally biased region" description="Basic and acidic residues" evidence="1">
    <location>
        <begin position="563"/>
        <end position="576"/>
    </location>
</feature>
<gene>
    <name evidence="3" type="ORF">Acr_03g0016360</name>
</gene>
<evidence type="ECO:0000256" key="1">
    <source>
        <dbReference type="SAM" id="MobiDB-lite"/>
    </source>
</evidence>